<gene>
    <name evidence="2" type="ORF">CR165_20375</name>
</gene>
<protein>
    <recommendedName>
        <fullName evidence="4">OmpA-like domain-containing protein</fullName>
    </recommendedName>
</protein>
<dbReference type="OrthoDB" id="7346415at2"/>
<dbReference type="AlphaFoldDB" id="A0A2U1UZ44"/>
<dbReference type="RefSeq" id="WP_109518789.1">
    <property type="nucleotide sequence ID" value="NZ_PDOA01000021.1"/>
</dbReference>
<keyword evidence="1" id="KW-0732">Signal</keyword>
<evidence type="ECO:0000256" key="1">
    <source>
        <dbReference type="SAM" id="SignalP"/>
    </source>
</evidence>
<dbReference type="EMBL" id="PDOA01000021">
    <property type="protein sequence ID" value="PWC26930.1"/>
    <property type="molecule type" value="Genomic_DNA"/>
</dbReference>
<name>A0A2U1UZ44_9PROT</name>
<feature type="chain" id="PRO_5015557038" description="OmpA-like domain-containing protein" evidence="1">
    <location>
        <begin position="34"/>
        <end position="417"/>
    </location>
</feature>
<dbReference type="Gene3D" id="3.30.1330.60">
    <property type="entry name" value="OmpA-like domain"/>
    <property type="match status" value="1"/>
</dbReference>
<evidence type="ECO:0000313" key="3">
    <source>
        <dbReference type="Proteomes" id="UP000245048"/>
    </source>
</evidence>
<evidence type="ECO:0008006" key="4">
    <source>
        <dbReference type="Google" id="ProtNLM"/>
    </source>
</evidence>
<dbReference type="InterPro" id="IPR036737">
    <property type="entry name" value="OmpA-like_sf"/>
</dbReference>
<proteinExistence type="predicted"/>
<dbReference type="Proteomes" id="UP000245048">
    <property type="component" value="Unassembled WGS sequence"/>
</dbReference>
<reference evidence="3" key="1">
    <citation type="submission" date="2017-10" db="EMBL/GenBank/DDBJ databases">
        <authorList>
            <person name="Toshchakov S.V."/>
            <person name="Goeva M.A."/>
        </authorList>
    </citation>
    <scope>NUCLEOTIDE SEQUENCE [LARGE SCALE GENOMIC DNA]</scope>
    <source>
        <strain evidence="3">JR1/69-1-13</strain>
    </source>
</reference>
<evidence type="ECO:0000313" key="2">
    <source>
        <dbReference type="EMBL" id="PWC26930.1"/>
    </source>
</evidence>
<feature type="signal peptide" evidence="1">
    <location>
        <begin position="1"/>
        <end position="33"/>
    </location>
</feature>
<dbReference type="SUPFAM" id="SSF103088">
    <property type="entry name" value="OmpA-like"/>
    <property type="match status" value="1"/>
</dbReference>
<keyword evidence="3" id="KW-1185">Reference proteome</keyword>
<comment type="caution">
    <text evidence="2">The sequence shown here is derived from an EMBL/GenBank/DDBJ whole genome shotgun (WGS) entry which is preliminary data.</text>
</comment>
<organism evidence="2 3">
    <name type="scientific">Teichococcus aestuarii</name>
    <dbReference type="NCBI Taxonomy" id="568898"/>
    <lineage>
        <taxon>Bacteria</taxon>
        <taxon>Pseudomonadati</taxon>
        <taxon>Pseudomonadota</taxon>
        <taxon>Alphaproteobacteria</taxon>
        <taxon>Acetobacterales</taxon>
        <taxon>Roseomonadaceae</taxon>
        <taxon>Roseomonas</taxon>
    </lineage>
</organism>
<sequence length="417" mass="43741">MPTDASSVAAAARSLGAALCGLLLLAGCGTTPAAPPAPEALPMRVSDAPKPPRTAQPLDEAVLSLTVALLDRARLEPPGPSGRHDLVVDPLIDRATGQQTAVTRGMEQRIGTLVRERYPAFNLRPFGTAALDDQPLILLGAITPVAEAGVIPASEAPFPQVYRIWAVLGDLRTGRIVSHETAWVRGPDVDMTPTAFFRDSPAWNREPLTAAYLRTCAGDPGEAIDPAYLRALRAQAHAADGVRAYEAGNPAAALAAYEAASALPGGDQLRVRNGLYLANKALGRDGEAEAAFGAVVAQGLDRGELAVKFLFRPGTTAFWADPAISGDYPMWLRQIARQTEPRPFCLALTGHASPTGPAARAEAVRGRLVAERPALRPRTVAEGVGASQPLIGTGTDDATDALDRRVSFAPEACAARL</sequence>
<accession>A0A2U1UZ44</accession>